<proteinExistence type="predicted"/>
<keyword evidence="2" id="KW-1133">Transmembrane helix</keyword>
<dbReference type="AlphaFoldDB" id="A0A2T4C271"/>
<feature type="region of interest" description="Disordered" evidence="1">
    <location>
        <begin position="182"/>
        <end position="201"/>
    </location>
</feature>
<organism evidence="3 4">
    <name type="scientific">Trichoderma longibrachiatum ATCC 18648</name>
    <dbReference type="NCBI Taxonomy" id="983965"/>
    <lineage>
        <taxon>Eukaryota</taxon>
        <taxon>Fungi</taxon>
        <taxon>Dikarya</taxon>
        <taxon>Ascomycota</taxon>
        <taxon>Pezizomycotina</taxon>
        <taxon>Sordariomycetes</taxon>
        <taxon>Hypocreomycetidae</taxon>
        <taxon>Hypocreales</taxon>
        <taxon>Hypocreaceae</taxon>
        <taxon>Trichoderma</taxon>
    </lineage>
</organism>
<evidence type="ECO:0000256" key="2">
    <source>
        <dbReference type="SAM" id="Phobius"/>
    </source>
</evidence>
<feature type="region of interest" description="Disordered" evidence="1">
    <location>
        <begin position="1"/>
        <end position="30"/>
    </location>
</feature>
<keyword evidence="2" id="KW-0472">Membrane</keyword>
<protein>
    <submittedName>
        <fullName evidence="3">Uncharacterized protein</fullName>
    </submittedName>
</protein>
<name>A0A2T4C271_TRILO</name>
<dbReference type="Proteomes" id="UP000240760">
    <property type="component" value="Unassembled WGS sequence"/>
</dbReference>
<keyword evidence="4" id="KW-1185">Reference proteome</keyword>
<dbReference type="EMBL" id="KZ679133">
    <property type="protein sequence ID" value="PTB75681.1"/>
    <property type="molecule type" value="Genomic_DNA"/>
</dbReference>
<evidence type="ECO:0000256" key="1">
    <source>
        <dbReference type="SAM" id="MobiDB-lite"/>
    </source>
</evidence>
<sequence>MARDQLHVFSRRSSRSSRHSSRPKKTCNAPDCHRERISKSHDGETKNSKFCHRHSCSLSPSLGLCCAEKRSSDVFCHEHSTCLVEGCKSRIDQSSSRRLCLQHNCRIQNCNDRVDAPSLNFCWEHDRAVFDSLWLPHILPVAVYATPSPSPSPPPSSSCRLSMGEELVDSVTSSAGSVVVSPASTAPSVKDEPRTHIQDGPVDAVTDVPVAAPVGQTLEVKTDIASPVIEGDKARWSEEEESLPAFFSGVGVGLCILLQIIYAIVQLLLELVRGSKRGW</sequence>
<reference evidence="3 4" key="1">
    <citation type="submission" date="2016-07" db="EMBL/GenBank/DDBJ databases">
        <title>Multiple horizontal gene transfer events from other fungi enriched the ability of initially mycotrophic Trichoderma (Ascomycota) to feed on dead plant biomass.</title>
        <authorList>
            <consortium name="DOE Joint Genome Institute"/>
            <person name="Aerts A."/>
            <person name="Atanasova L."/>
            <person name="Chenthamara K."/>
            <person name="Zhang J."/>
            <person name="Grujic M."/>
            <person name="Henrissat B."/>
            <person name="Kuo A."/>
            <person name="Salamov A."/>
            <person name="Lipzen A."/>
            <person name="Labutti K."/>
            <person name="Barry K."/>
            <person name="Miao Y."/>
            <person name="Rahimi M.J."/>
            <person name="Shen Q."/>
            <person name="Grigoriev I.V."/>
            <person name="Kubicek C.P."/>
            <person name="Druzhinina I.S."/>
        </authorList>
    </citation>
    <scope>NUCLEOTIDE SEQUENCE [LARGE SCALE GENOMIC DNA]</scope>
    <source>
        <strain evidence="3 4">ATCC 18648</strain>
    </source>
</reference>
<keyword evidence="2" id="KW-0812">Transmembrane</keyword>
<evidence type="ECO:0000313" key="4">
    <source>
        <dbReference type="Proteomes" id="UP000240760"/>
    </source>
</evidence>
<feature type="transmembrane region" description="Helical" evidence="2">
    <location>
        <begin position="245"/>
        <end position="269"/>
    </location>
</feature>
<accession>A0A2T4C271</accession>
<gene>
    <name evidence="3" type="ORF">M440DRAFT_1470638</name>
</gene>
<evidence type="ECO:0000313" key="3">
    <source>
        <dbReference type="EMBL" id="PTB75681.1"/>
    </source>
</evidence>
<dbReference type="OrthoDB" id="4899884at2759"/>
<feature type="compositionally biased region" description="Basic residues" evidence="1">
    <location>
        <begin position="9"/>
        <end position="25"/>
    </location>
</feature>